<evidence type="ECO:0000259" key="1">
    <source>
        <dbReference type="PROSITE" id="PS51352"/>
    </source>
</evidence>
<gene>
    <name evidence="2" type="ordered locus">Cyan7822_4868</name>
</gene>
<dbReference type="STRING" id="497965.Cyan7822_4868"/>
<dbReference type="InterPro" id="IPR013766">
    <property type="entry name" value="Thioredoxin_domain"/>
</dbReference>
<sequence>MKTETSFNSQDWPTLLANSELPILLVFFTPYCGPSRLMNSLVEQVSNQMKNPLEIILVDSEKYSELANFYHIHALPTLLLFKHGQLVTRIESESPQKIISAELLIEQLRGLI</sequence>
<dbReference type="eggNOG" id="COG0526">
    <property type="taxonomic scope" value="Bacteria"/>
</dbReference>
<dbReference type="PANTHER" id="PTHR45663:SF15">
    <property type="entry name" value="THIOREDOXIN Y1, CHLOROPLASTIC"/>
    <property type="match status" value="1"/>
</dbReference>
<dbReference type="AlphaFoldDB" id="E0UGE0"/>
<evidence type="ECO:0000313" key="3">
    <source>
        <dbReference type="Proteomes" id="UP000008206"/>
    </source>
</evidence>
<name>E0UGE0_GLOV7</name>
<accession>E0UGE0</accession>
<dbReference type="KEGG" id="cyj:Cyan7822_4868"/>
<reference evidence="3" key="1">
    <citation type="journal article" date="2011" name="MBio">
        <title>Novel metabolic attributes of the genus Cyanothece, comprising a group of unicellular nitrogen-fixing Cyanobacteria.</title>
        <authorList>
            <person name="Bandyopadhyay A."/>
            <person name="Elvitigala T."/>
            <person name="Welsh E."/>
            <person name="Stockel J."/>
            <person name="Liberton M."/>
            <person name="Min H."/>
            <person name="Sherman L.A."/>
            <person name="Pakrasi H.B."/>
        </authorList>
    </citation>
    <scope>NUCLEOTIDE SEQUENCE [LARGE SCALE GENOMIC DNA]</scope>
    <source>
        <strain evidence="3">PCC 7822</strain>
    </source>
</reference>
<dbReference type="CDD" id="cd02947">
    <property type="entry name" value="TRX_family"/>
    <property type="match status" value="1"/>
</dbReference>
<dbReference type="Gene3D" id="3.40.30.10">
    <property type="entry name" value="Glutaredoxin"/>
    <property type="match status" value="1"/>
</dbReference>
<evidence type="ECO:0000313" key="2">
    <source>
        <dbReference type="EMBL" id="ADN16759.1"/>
    </source>
</evidence>
<dbReference type="EMBL" id="CP002198">
    <property type="protein sequence ID" value="ADN16759.1"/>
    <property type="molecule type" value="Genomic_DNA"/>
</dbReference>
<dbReference type="HOGENOM" id="CLU_090389_10_4_3"/>
<dbReference type="PANTHER" id="PTHR45663">
    <property type="entry name" value="GEO12009P1"/>
    <property type="match status" value="1"/>
</dbReference>
<dbReference type="SUPFAM" id="SSF52833">
    <property type="entry name" value="Thioredoxin-like"/>
    <property type="match status" value="1"/>
</dbReference>
<feature type="domain" description="Thioredoxin" evidence="1">
    <location>
        <begin position="1"/>
        <end position="112"/>
    </location>
</feature>
<protein>
    <submittedName>
        <fullName evidence="2">Thioredoxin domain protein</fullName>
    </submittedName>
</protein>
<keyword evidence="3" id="KW-1185">Reference proteome</keyword>
<proteinExistence type="predicted"/>
<dbReference type="InterPro" id="IPR036249">
    <property type="entry name" value="Thioredoxin-like_sf"/>
</dbReference>
<dbReference type="RefSeq" id="WP_013324797.1">
    <property type="nucleotide sequence ID" value="NC_014501.1"/>
</dbReference>
<dbReference type="OrthoDB" id="517794at2"/>
<organism evidence="2 3">
    <name type="scientific">Gloeothece verrucosa (strain PCC 7822)</name>
    <name type="common">Cyanothece sp. (strain PCC 7822)</name>
    <dbReference type="NCBI Taxonomy" id="497965"/>
    <lineage>
        <taxon>Bacteria</taxon>
        <taxon>Bacillati</taxon>
        <taxon>Cyanobacteriota</taxon>
        <taxon>Cyanophyceae</taxon>
        <taxon>Oscillatoriophycideae</taxon>
        <taxon>Chroococcales</taxon>
        <taxon>Aphanothecaceae</taxon>
        <taxon>Gloeothece</taxon>
        <taxon>Gloeothece verrucosa</taxon>
    </lineage>
</organism>
<dbReference type="GO" id="GO:0005737">
    <property type="term" value="C:cytoplasm"/>
    <property type="evidence" value="ECO:0007669"/>
    <property type="project" value="TreeGrafter"/>
</dbReference>
<dbReference type="Proteomes" id="UP000008206">
    <property type="component" value="Chromosome"/>
</dbReference>
<dbReference type="Pfam" id="PF00085">
    <property type="entry name" value="Thioredoxin"/>
    <property type="match status" value="1"/>
</dbReference>
<dbReference type="PROSITE" id="PS51352">
    <property type="entry name" value="THIOREDOXIN_2"/>
    <property type="match status" value="1"/>
</dbReference>
<dbReference type="GO" id="GO:0015035">
    <property type="term" value="F:protein-disulfide reductase activity"/>
    <property type="evidence" value="ECO:0007669"/>
    <property type="project" value="TreeGrafter"/>
</dbReference>